<feature type="signal peptide" evidence="1">
    <location>
        <begin position="1"/>
        <end position="18"/>
    </location>
</feature>
<feature type="domain" description="SGNH hydrolase-type esterase" evidence="2">
    <location>
        <begin position="24"/>
        <end position="183"/>
    </location>
</feature>
<dbReference type="EMBL" id="SJZB01000039">
    <property type="protein sequence ID" value="TCJ13425.1"/>
    <property type="molecule type" value="Genomic_DNA"/>
</dbReference>
<dbReference type="Gene3D" id="3.40.50.1110">
    <property type="entry name" value="SGNH hydrolase"/>
    <property type="match status" value="1"/>
</dbReference>
<dbReference type="RefSeq" id="WP_131447253.1">
    <property type="nucleotide sequence ID" value="NZ_SJZB01000039.1"/>
</dbReference>
<sequence length="205" mass="21908">MRILFACLFLLLAVPAAAASTVLVYGDSLSAAYGIPRQSGWVALLERRLAERTPAWRLVDASVSGETTAGGRARLAAVLARHRPDVVVLELGANDGLRGLPLDLAAANLKAMAAAARRAGARVLLVGMQLPPNYGIAYAREFRALYPRLAERERLALVPFLLDGLATRPELFQADGLHPTAEAQPRLLENVWAGLAPMLAGRAAR</sequence>
<dbReference type="AlphaFoldDB" id="A0A4R1B8X6"/>
<proteinExistence type="predicted"/>
<dbReference type="PANTHER" id="PTHR30383:SF24">
    <property type="entry name" value="THIOESTERASE 1_PROTEASE 1_LYSOPHOSPHOLIPASE L1"/>
    <property type="match status" value="1"/>
</dbReference>
<evidence type="ECO:0000313" key="4">
    <source>
        <dbReference type="Proteomes" id="UP000295443"/>
    </source>
</evidence>
<dbReference type="OrthoDB" id="9786188at2"/>
<accession>A0A4R1B8X6</accession>
<dbReference type="Proteomes" id="UP000295443">
    <property type="component" value="Unassembled WGS sequence"/>
</dbReference>
<reference evidence="3 4" key="1">
    <citation type="submission" date="2019-03" db="EMBL/GenBank/DDBJ databases">
        <title>Genome sequence of Thiobacillaceae bacterium LSR1, a sulfur-oxidizing bacterium isolated from freshwater sediment.</title>
        <authorList>
            <person name="Li S."/>
        </authorList>
    </citation>
    <scope>NUCLEOTIDE SEQUENCE [LARGE SCALE GENOMIC DNA]</scope>
    <source>
        <strain evidence="3 4">LSR1</strain>
    </source>
</reference>
<dbReference type="InterPro" id="IPR051532">
    <property type="entry name" value="Ester_Hydrolysis_Enzymes"/>
</dbReference>
<evidence type="ECO:0000256" key="1">
    <source>
        <dbReference type="SAM" id="SignalP"/>
    </source>
</evidence>
<dbReference type="GO" id="GO:0004622">
    <property type="term" value="F:phosphatidylcholine lysophospholipase activity"/>
    <property type="evidence" value="ECO:0007669"/>
    <property type="project" value="TreeGrafter"/>
</dbReference>
<evidence type="ECO:0000259" key="2">
    <source>
        <dbReference type="Pfam" id="PF13472"/>
    </source>
</evidence>
<keyword evidence="1" id="KW-0732">Signal</keyword>
<name>A0A4R1B8X6_9PROT</name>
<dbReference type="Pfam" id="PF13472">
    <property type="entry name" value="Lipase_GDSL_2"/>
    <property type="match status" value="1"/>
</dbReference>
<keyword evidence="4" id="KW-1185">Reference proteome</keyword>
<dbReference type="SUPFAM" id="SSF52266">
    <property type="entry name" value="SGNH hydrolase"/>
    <property type="match status" value="1"/>
</dbReference>
<organism evidence="3 4">
    <name type="scientific">Parasulfuritortus cantonensis</name>
    <dbReference type="NCBI Taxonomy" id="2528202"/>
    <lineage>
        <taxon>Bacteria</taxon>
        <taxon>Pseudomonadati</taxon>
        <taxon>Pseudomonadota</taxon>
        <taxon>Betaproteobacteria</taxon>
        <taxon>Nitrosomonadales</taxon>
        <taxon>Thiobacillaceae</taxon>
        <taxon>Parasulfuritortus</taxon>
    </lineage>
</organism>
<protein>
    <submittedName>
        <fullName evidence="3">Arylesterase</fullName>
    </submittedName>
</protein>
<feature type="chain" id="PRO_5021013617" evidence="1">
    <location>
        <begin position="19"/>
        <end position="205"/>
    </location>
</feature>
<dbReference type="InterPro" id="IPR013830">
    <property type="entry name" value="SGNH_hydro"/>
</dbReference>
<dbReference type="CDD" id="cd01822">
    <property type="entry name" value="Lysophospholipase_L1_like"/>
    <property type="match status" value="1"/>
</dbReference>
<dbReference type="PANTHER" id="PTHR30383">
    <property type="entry name" value="THIOESTERASE 1/PROTEASE 1/LYSOPHOSPHOLIPASE L1"/>
    <property type="match status" value="1"/>
</dbReference>
<comment type="caution">
    <text evidence="3">The sequence shown here is derived from an EMBL/GenBank/DDBJ whole genome shotgun (WGS) entry which is preliminary data.</text>
</comment>
<gene>
    <name evidence="3" type="ORF">EZJ19_10260</name>
</gene>
<evidence type="ECO:0000313" key="3">
    <source>
        <dbReference type="EMBL" id="TCJ13425.1"/>
    </source>
</evidence>
<dbReference type="InterPro" id="IPR036514">
    <property type="entry name" value="SGNH_hydro_sf"/>
</dbReference>